<keyword evidence="3" id="KW-1185">Reference proteome</keyword>
<evidence type="ECO:0008006" key="4">
    <source>
        <dbReference type="Google" id="ProtNLM"/>
    </source>
</evidence>
<proteinExistence type="predicted"/>
<reference evidence="2" key="1">
    <citation type="submission" date="2019-02" db="EMBL/GenBank/DDBJ databases">
        <authorList>
            <person name="Li S.-H."/>
        </authorList>
    </citation>
    <scope>NUCLEOTIDE SEQUENCE</scope>
    <source>
        <strain evidence="2">IMCC8485</strain>
    </source>
</reference>
<dbReference type="InterPro" id="IPR011250">
    <property type="entry name" value="OMP/PagP_B-barrel"/>
</dbReference>
<feature type="signal peptide" evidence="1">
    <location>
        <begin position="1"/>
        <end position="26"/>
    </location>
</feature>
<sequence length="240" mass="26247">MSQNDMPYFRLTINLMVLALAGQAQAETANQEEFPPLVQAFFGSLMLEDQSGDWKDINGEDVDVSFPSSLPSGGIEAEYTYHVGDLFKWGFNSGGSIGWKNSDTRISGTIGGDGANIRFELDNSLFLGELHLGGFVRGYIGPNVSLYAAAGPMIMYGQHRVEKEELMSASGKNEIAIEDDKASSFALGLYGRTGIDYQYNSGQHVGLSVRYMAAEMDFDDTVGNLDIRGPQFVLTYTQML</sequence>
<dbReference type="EMBL" id="SHNP01000003">
    <property type="protein sequence ID" value="MCX2974039.1"/>
    <property type="molecule type" value="Genomic_DNA"/>
</dbReference>
<name>A0ABT3SXP2_9GAMM</name>
<organism evidence="2 3">
    <name type="scientific">Candidatus Seongchinamella marina</name>
    <dbReference type="NCBI Taxonomy" id="2518990"/>
    <lineage>
        <taxon>Bacteria</taxon>
        <taxon>Pseudomonadati</taxon>
        <taxon>Pseudomonadota</taxon>
        <taxon>Gammaproteobacteria</taxon>
        <taxon>Cellvibrionales</taxon>
        <taxon>Halieaceae</taxon>
        <taxon>Seongchinamella</taxon>
    </lineage>
</organism>
<comment type="caution">
    <text evidence="2">The sequence shown here is derived from an EMBL/GenBank/DDBJ whole genome shotgun (WGS) entry which is preliminary data.</text>
</comment>
<accession>A0ABT3SXP2</accession>
<evidence type="ECO:0000313" key="3">
    <source>
        <dbReference type="Proteomes" id="UP001143307"/>
    </source>
</evidence>
<evidence type="ECO:0000313" key="2">
    <source>
        <dbReference type="EMBL" id="MCX2974039.1"/>
    </source>
</evidence>
<gene>
    <name evidence="2" type="ORF">EYC87_10645</name>
</gene>
<dbReference type="SUPFAM" id="SSF56925">
    <property type="entry name" value="OMPA-like"/>
    <property type="match status" value="1"/>
</dbReference>
<protein>
    <recommendedName>
        <fullName evidence="4">Outer membrane protein beta-barrel domain-containing protein</fullName>
    </recommendedName>
</protein>
<feature type="chain" id="PRO_5046154103" description="Outer membrane protein beta-barrel domain-containing protein" evidence="1">
    <location>
        <begin position="27"/>
        <end position="240"/>
    </location>
</feature>
<evidence type="ECO:0000256" key="1">
    <source>
        <dbReference type="SAM" id="SignalP"/>
    </source>
</evidence>
<keyword evidence="1" id="KW-0732">Signal</keyword>
<dbReference type="Proteomes" id="UP001143307">
    <property type="component" value="Unassembled WGS sequence"/>
</dbReference>